<dbReference type="EMBL" id="JAACJJ010000057">
    <property type="protein sequence ID" value="KAF5311146.1"/>
    <property type="molecule type" value="Genomic_DNA"/>
</dbReference>
<gene>
    <name evidence="1" type="ORF">D9619_007803</name>
</gene>
<evidence type="ECO:0000313" key="1">
    <source>
        <dbReference type="EMBL" id="KAF5311146.1"/>
    </source>
</evidence>
<dbReference type="Proteomes" id="UP000567179">
    <property type="component" value="Unassembled WGS sequence"/>
</dbReference>
<organism evidence="1 2">
    <name type="scientific">Psilocybe cf. subviscida</name>
    <dbReference type="NCBI Taxonomy" id="2480587"/>
    <lineage>
        <taxon>Eukaryota</taxon>
        <taxon>Fungi</taxon>
        <taxon>Dikarya</taxon>
        <taxon>Basidiomycota</taxon>
        <taxon>Agaricomycotina</taxon>
        <taxon>Agaricomycetes</taxon>
        <taxon>Agaricomycetidae</taxon>
        <taxon>Agaricales</taxon>
        <taxon>Agaricineae</taxon>
        <taxon>Strophariaceae</taxon>
        <taxon>Psilocybe</taxon>
    </lineage>
</organism>
<dbReference type="AlphaFoldDB" id="A0A8H5AUR9"/>
<protein>
    <submittedName>
        <fullName evidence="1">Uncharacterized protein</fullName>
    </submittedName>
</protein>
<evidence type="ECO:0000313" key="2">
    <source>
        <dbReference type="Proteomes" id="UP000567179"/>
    </source>
</evidence>
<keyword evidence="2" id="KW-1185">Reference proteome</keyword>
<comment type="caution">
    <text evidence="1">The sequence shown here is derived from an EMBL/GenBank/DDBJ whole genome shotgun (WGS) entry which is preliminary data.</text>
</comment>
<name>A0A8H5AUR9_9AGAR</name>
<proteinExistence type="predicted"/>
<dbReference type="OrthoDB" id="2750929at2759"/>
<sequence>MLELSSGINVVQARAEKRPLLVTLNRHNIPTAGQELLDISEESEPVLYCKGRRDQEEIPVRLQYIHDSDEKFPPNTSGFLYHMIQDENMASVEEINNQLSAQRVVATLSPQYLSSKGQSVMDISGIRCALPNFNGCNQQLYYSFNHRDQIRYPADTKGVYYYRQSRTAPTTLGELRFRLCFSVQSFEEGSDLCVPSGLSWAISSYRILSTPGFSAIREQLIKEGLIKGPPPLFVQDCTVPIQVTLHQPFIIDLSGFRFNVPFQIGTEVKSFWIQNLFTVRGRPSAYRGRAVVQFERYPTQGYPQRTTKLQSKVLAMRFLEFLTPIEMTGDGDPSALQYPEVGQLLFRRDKRRKYSPRGYSPQNQDMQDSLLRLWMSMLIGISTPNGKTHNPHPDICKQKEIQLFTRISEHWVLLR</sequence>
<accession>A0A8H5AUR9</accession>
<reference evidence="1 2" key="1">
    <citation type="journal article" date="2020" name="ISME J.">
        <title>Uncovering the hidden diversity of litter-decomposition mechanisms in mushroom-forming fungi.</title>
        <authorList>
            <person name="Floudas D."/>
            <person name="Bentzer J."/>
            <person name="Ahren D."/>
            <person name="Johansson T."/>
            <person name="Persson P."/>
            <person name="Tunlid A."/>
        </authorList>
    </citation>
    <scope>NUCLEOTIDE SEQUENCE [LARGE SCALE GENOMIC DNA]</scope>
    <source>
        <strain evidence="1 2">CBS 101986</strain>
    </source>
</reference>